<dbReference type="Pfam" id="PF14559">
    <property type="entry name" value="TPR_19"/>
    <property type="match status" value="1"/>
</dbReference>
<dbReference type="AlphaFoldDB" id="A0A6B8J2X3"/>
<dbReference type="InterPro" id="IPR011990">
    <property type="entry name" value="TPR-like_helical_dom_sf"/>
</dbReference>
<dbReference type="Proteomes" id="UP000625930">
    <property type="component" value="Unassembled WGS sequence"/>
</dbReference>
<dbReference type="Gene3D" id="1.25.40.10">
    <property type="entry name" value="Tetratricopeptide repeat domain"/>
    <property type="match status" value="1"/>
</dbReference>
<dbReference type="RefSeq" id="WP_154262665.1">
    <property type="nucleotide sequence ID" value="NZ_CP040438.1"/>
</dbReference>
<proteinExistence type="predicted"/>
<dbReference type="SUPFAM" id="SSF48452">
    <property type="entry name" value="TPR-like"/>
    <property type="match status" value="1"/>
</dbReference>
<evidence type="ECO:0000313" key="2">
    <source>
        <dbReference type="Proteomes" id="UP000625930"/>
    </source>
</evidence>
<evidence type="ECO:0000313" key="1">
    <source>
        <dbReference type="EMBL" id="MBH1652098.1"/>
    </source>
</evidence>
<comment type="caution">
    <text evidence="1">The sequence shown here is derived from an EMBL/GenBank/DDBJ whole genome shotgun (WGS) entry which is preliminary data.</text>
</comment>
<reference evidence="1" key="1">
    <citation type="submission" date="2020-11" db="EMBL/GenBank/DDBJ databases">
        <title>Enhanced detection system for hospital associated transmission using whole genome sequencing surveillance.</title>
        <authorList>
            <person name="Harrison L.H."/>
            <person name="Van Tyne D."/>
            <person name="Marsh J.W."/>
            <person name="Griffith M.P."/>
            <person name="Snyder D.J."/>
            <person name="Cooper V.S."/>
            <person name="Mustapha M."/>
        </authorList>
    </citation>
    <scope>NUCLEOTIDE SEQUENCE</scope>
    <source>
        <strain evidence="1">STEN00091</strain>
    </source>
</reference>
<name>A0A6B8J2X3_STEMA</name>
<accession>A0A6B8J2X3</accession>
<organism evidence="1 2">
    <name type="scientific">Stenotrophomonas maltophilia</name>
    <name type="common">Pseudomonas maltophilia</name>
    <name type="synonym">Xanthomonas maltophilia</name>
    <dbReference type="NCBI Taxonomy" id="40324"/>
    <lineage>
        <taxon>Bacteria</taxon>
        <taxon>Pseudomonadati</taxon>
        <taxon>Pseudomonadota</taxon>
        <taxon>Gammaproteobacteria</taxon>
        <taxon>Lysobacterales</taxon>
        <taxon>Lysobacteraceae</taxon>
        <taxon>Stenotrophomonas</taxon>
        <taxon>Stenotrophomonas maltophilia group</taxon>
    </lineage>
</organism>
<gene>
    <name evidence="1" type="ORF">I5U67_07950</name>
</gene>
<dbReference type="EMBL" id="JADUNP010000011">
    <property type="protein sequence ID" value="MBH1652098.1"/>
    <property type="molecule type" value="Genomic_DNA"/>
</dbReference>
<protein>
    <submittedName>
        <fullName evidence="1">Uncharacterized protein</fullName>
    </submittedName>
</protein>
<sequence length="185" mass="20069">MDYKKLDMEELLRLSIDAIAGNRQADALVLLKTALEREPEHVHATYLLAAQHAQLGLVDRAEAGFRKVVAAAPDLAIARFQYAQLLMGQGRAEEARQMLAPVRAQVDALGAYARALDAAADQRMDDALRELDEGLAQPQALPALAIDMRRLRDQLAGSAPASLTEVAARIDTPAPIFLTGYGRTN</sequence>